<geneLocation type="plasmid" evidence="1 2">
    <name>C</name>
</geneLocation>
<gene>
    <name evidence="1" type="ORF">SAMCFNEI73_pC0875</name>
</gene>
<protein>
    <submittedName>
        <fullName evidence="1">Uncharacterized protein</fullName>
    </submittedName>
</protein>
<accession>A0A1L3LWW6</accession>
<evidence type="ECO:0000313" key="1">
    <source>
        <dbReference type="EMBL" id="APG94587.1"/>
    </source>
</evidence>
<dbReference type="Proteomes" id="UP000182306">
    <property type="component" value="Plasmid C"/>
</dbReference>
<sequence>MQHAVFAALFIVNDELYGDPRFIRPTDLRTRAVALEITGISHATFLLILSLDGQS</sequence>
<dbReference type="EMBL" id="CP013110">
    <property type="protein sequence ID" value="APG94587.1"/>
    <property type="molecule type" value="Genomic_DNA"/>
</dbReference>
<keyword evidence="2" id="KW-1185">Reference proteome</keyword>
<organism evidence="1 2">
    <name type="scientific">Sinorhizobium americanum</name>
    <dbReference type="NCBI Taxonomy" id="194963"/>
    <lineage>
        <taxon>Bacteria</taxon>
        <taxon>Pseudomonadati</taxon>
        <taxon>Pseudomonadota</taxon>
        <taxon>Alphaproteobacteria</taxon>
        <taxon>Hyphomicrobiales</taxon>
        <taxon>Rhizobiaceae</taxon>
        <taxon>Sinorhizobium/Ensifer group</taxon>
        <taxon>Sinorhizobium</taxon>
    </lineage>
</organism>
<dbReference type="AlphaFoldDB" id="A0A1L3LWW6"/>
<name>A0A1L3LWW6_9HYPH</name>
<reference evidence="1 2" key="1">
    <citation type="submission" date="2015-10" db="EMBL/GenBank/DDBJ databases">
        <title>Genomic differences between typical nodule nitrogen-fixing rhizobial strains and those coming from bean seeds.</title>
        <authorList>
            <person name="Peralta H."/>
            <person name="Aguilar-Vera A."/>
            <person name="Diaz R."/>
            <person name="Mora Y."/>
            <person name="Martinez-Batallar G."/>
            <person name="Salazar E."/>
            <person name="Vargas-Lagunas C."/>
            <person name="Encarnacion S."/>
            <person name="Girard L."/>
            <person name="Mora J."/>
        </authorList>
    </citation>
    <scope>NUCLEOTIDE SEQUENCE [LARGE SCALE GENOMIC DNA]</scope>
    <source>
        <strain evidence="1 2">CFNEI 73</strain>
        <plasmid evidence="1 2">C</plasmid>
    </source>
</reference>
<dbReference type="KEGG" id="same:SAMCFNEI73_pC0875"/>
<proteinExistence type="predicted"/>
<keyword evidence="1" id="KW-0614">Plasmid</keyword>
<evidence type="ECO:0000313" key="2">
    <source>
        <dbReference type="Proteomes" id="UP000182306"/>
    </source>
</evidence>